<comment type="similarity">
    <text evidence="3 13">Belongs to the complex I 51 kDa subunit family.</text>
</comment>
<evidence type="ECO:0000259" key="14">
    <source>
        <dbReference type="SMART" id="SM00928"/>
    </source>
</evidence>
<keyword evidence="8" id="KW-1278">Translocase</keyword>
<dbReference type="InterPro" id="IPR050837">
    <property type="entry name" value="ComplexI_51kDa_subunit"/>
</dbReference>
<keyword evidence="10 13" id="KW-0411">Iron-sulfur</keyword>
<dbReference type="RefSeq" id="WP_160779798.1">
    <property type="nucleotide sequence ID" value="NZ_BAAAZF010000001.1"/>
</dbReference>
<dbReference type="PANTHER" id="PTHR11780">
    <property type="entry name" value="NADH-UBIQUINONE OXIDOREDUCTASE FLAVOPROTEIN 1 NDUFV1"/>
    <property type="match status" value="1"/>
</dbReference>
<dbReference type="AlphaFoldDB" id="A0A845AQ88"/>
<dbReference type="SUPFAM" id="SSF142019">
    <property type="entry name" value="Nqo1 FMN-binding domain-like"/>
    <property type="match status" value="1"/>
</dbReference>
<evidence type="ECO:0000256" key="9">
    <source>
        <dbReference type="ARBA" id="ARBA00023004"/>
    </source>
</evidence>
<dbReference type="GO" id="GO:0051539">
    <property type="term" value="F:4 iron, 4 sulfur cluster binding"/>
    <property type="evidence" value="ECO:0007669"/>
    <property type="project" value="UniProtKB-UniRule"/>
</dbReference>
<dbReference type="NCBIfam" id="TIGR01959">
    <property type="entry name" value="nuoF_fam"/>
    <property type="match status" value="1"/>
</dbReference>
<dbReference type="Pfam" id="PF22461">
    <property type="entry name" value="SLBB_2"/>
    <property type="match status" value="1"/>
</dbReference>
<keyword evidence="9 13" id="KW-0408">Iron</keyword>
<comment type="function">
    <text evidence="13">NDH-1 shuttles electrons from NADH, via FMN and iron-sulfur (Fe-S) centers, to quinones in the respiratory chain.</text>
</comment>
<dbReference type="InterPro" id="IPR054765">
    <property type="entry name" value="SLBB_dom"/>
</dbReference>
<comment type="cofactor">
    <cofactor evidence="2 13">
        <name>[4Fe-4S] cluster</name>
        <dbReference type="ChEBI" id="CHEBI:49883"/>
    </cofactor>
</comment>
<evidence type="ECO:0000256" key="13">
    <source>
        <dbReference type="RuleBase" id="RU364066"/>
    </source>
</evidence>
<dbReference type="NCBIfam" id="NF010120">
    <property type="entry name" value="PRK13596.1"/>
    <property type="match status" value="1"/>
</dbReference>
<dbReference type="SUPFAM" id="SSF140490">
    <property type="entry name" value="Nqo1C-terminal domain-like"/>
    <property type="match status" value="1"/>
</dbReference>
<dbReference type="Gene3D" id="3.10.20.600">
    <property type="match status" value="1"/>
</dbReference>
<evidence type="ECO:0000256" key="1">
    <source>
        <dbReference type="ARBA" id="ARBA00001917"/>
    </source>
</evidence>
<evidence type="ECO:0000256" key="4">
    <source>
        <dbReference type="ARBA" id="ARBA00022485"/>
    </source>
</evidence>
<dbReference type="PROSITE" id="PS00645">
    <property type="entry name" value="COMPLEX1_51K_2"/>
    <property type="match status" value="1"/>
</dbReference>
<evidence type="ECO:0000313" key="16">
    <source>
        <dbReference type="Proteomes" id="UP000446786"/>
    </source>
</evidence>
<evidence type="ECO:0000256" key="2">
    <source>
        <dbReference type="ARBA" id="ARBA00001966"/>
    </source>
</evidence>
<organism evidence="15 16">
    <name type="scientific">Parerythrobacter jejuensis</name>
    <dbReference type="NCBI Taxonomy" id="795812"/>
    <lineage>
        <taxon>Bacteria</taxon>
        <taxon>Pseudomonadati</taxon>
        <taxon>Pseudomonadota</taxon>
        <taxon>Alphaproteobacteria</taxon>
        <taxon>Sphingomonadales</taxon>
        <taxon>Erythrobacteraceae</taxon>
        <taxon>Parerythrobacter</taxon>
    </lineage>
</organism>
<keyword evidence="13" id="KW-0874">Quinone</keyword>
<protein>
    <recommendedName>
        <fullName evidence="13">NADH-quinone oxidoreductase subunit F</fullName>
        <ecNumber evidence="13">7.1.1.-</ecNumber>
    </recommendedName>
</protein>
<dbReference type="GO" id="GO:0051287">
    <property type="term" value="F:NAD binding"/>
    <property type="evidence" value="ECO:0007669"/>
    <property type="project" value="UniProtKB-UniRule"/>
</dbReference>
<evidence type="ECO:0000256" key="11">
    <source>
        <dbReference type="ARBA" id="ARBA00023027"/>
    </source>
</evidence>
<evidence type="ECO:0000256" key="5">
    <source>
        <dbReference type="ARBA" id="ARBA00022630"/>
    </source>
</evidence>
<keyword evidence="4 13" id="KW-0004">4Fe-4S</keyword>
<evidence type="ECO:0000313" key="15">
    <source>
        <dbReference type="EMBL" id="MXP32460.1"/>
    </source>
</evidence>
<dbReference type="InterPro" id="IPR037207">
    <property type="entry name" value="Nuop51_4Fe4S-bd_sf"/>
</dbReference>
<accession>A0A845AQ88</accession>
<sequence length="430" mass="46996">MLADKDRIFTNVYGFQNWGLKAAQARGDWDNTKALIERGNDSIIQEIKDSGLRGRGGAGFPTGLKWSFMPKESKDGRPSFLVINADESEPGSCKDREIIRHDPHKLIEGALVAGFAMRARAAYIYIRGEYIREAEVLQAAIDEAYDAGLIGKNASGSGYDFEVFMHRGAGAYICGEETAMIESLEGKKGQPRLKPPFPAGAGLYGCPTTVNNVESIAVVPTILRRGGAWFAGFGNEGNHGTKLFQISGHVEKPCVVEEEMSIPFEELIEKHCGGIRGGWDNLLAVIPGGSSVPLVPAHDIRTAPMDFDGLKAVGSGLGTAAVIVMDKSTDIVRAISRISYFYKHESCGQCTPCREGTGWMWRMMERLRTGDAAIEEIDMLHQVTKQVEGHTICALGDAAAWPIQGLIKHFRPELERRIEEHNAQFAEAAE</sequence>
<dbReference type="OrthoDB" id="9761899at2"/>
<dbReference type="PROSITE" id="PS00644">
    <property type="entry name" value="COMPLEX1_51K_1"/>
    <property type="match status" value="1"/>
</dbReference>
<dbReference type="FunFam" id="3.40.50.11540:FF:000001">
    <property type="entry name" value="NADH dehydrogenase [ubiquinone] flavoprotein 1, mitochondrial"/>
    <property type="match status" value="1"/>
</dbReference>
<dbReference type="Gene3D" id="3.40.50.11540">
    <property type="entry name" value="NADH-ubiquinone oxidoreductase 51kDa subunit"/>
    <property type="match status" value="1"/>
</dbReference>
<proteinExistence type="inferred from homology"/>
<dbReference type="InterPro" id="IPR011537">
    <property type="entry name" value="NADH-UbQ_OxRdtase_suF"/>
</dbReference>
<dbReference type="FunFam" id="3.10.20.600:FF:000001">
    <property type="entry name" value="NADH dehydrogenase [ubiquinone] flavoprotein 1, mitochondrial"/>
    <property type="match status" value="1"/>
</dbReference>
<evidence type="ECO:0000256" key="10">
    <source>
        <dbReference type="ARBA" id="ARBA00023014"/>
    </source>
</evidence>
<name>A0A845AQ88_9SPHN</name>
<dbReference type="Gene3D" id="1.20.1440.230">
    <property type="entry name" value="NADH-ubiquinone oxidoreductase 51kDa subunit, iron-sulphur binding domain"/>
    <property type="match status" value="1"/>
</dbReference>
<dbReference type="Pfam" id="PF01512">
    <property type="entry name" value="Complex1_51K"/>
    <property type="match status" value="1"/>
</dbReference>
<reference evidence="15 16" key="1">
    <citation type="submission" date="2019-12" db="EMBL/GenBank/DDBJ databases">
        <title>Genomic-based taxomic classification of the family Erythrobacteraceae.</title>
        <authorList>
            <person name="Xu L."/>
        </authorList>
    </citation>
    <scope>NUCLEOTIDE SEQUENCE [LARGE SCALE GENOMIC DNA]</scope>
    <source>
        <strain evidence="15 16">JCM 16677</strain>
    </source>
</reference>
<dbReference type="SMART" id="SM00928">
    <property type="entry name" value="NADH_4Fe-4S"/>
    <property type="match status" value="1"/>
</dbReference>
<comment type="cofactor">
    <cofactor evidence="1 13">
        <name>FMN</name>
        <dbReference type="ChEBI" id="CHEBI:58210"/>
    </cofactor>
</comment>
<keyword evidence="6 13" id="KW-0288">FMN</keyword>
<keyword evidence="5 13" id="KW-0285">Flavoprotein</keyword>
<dbReference type="InterPro" id="IPR019575">
    <property type="entry name" value="Nuop51_4Fe4S-bd"/>
</dbReference>
<evidence type="ECO:0000256" key="3">
    <source>
        <dbReference type="ARBA" id="ARBA00007523"/>
    </source>
</evidence>
<dbReference type="InterPro" id="IPR037225">
    <property type="entry name" value="Nuo51_FMN-bd_sf"/>
</dbReference>
<dbReference type="GO" id="GO:0046872">
    <property type="term" value="F:metal ion binding"/>
    <property type="evidence" value="ECO:0007669"/>
    <property type="project" value="UniProtKB-KW"/>
</dbReference>
<gene>
    <name evidence="15" type="primary">nuoF</name>
    <name evidence="15" type="ORF">GRI94_11585</name>
</gene>
<dbReference type="GO" id="GO:0008137">
    <property type="term" value="F:NADH dehydrogenase (ubiquinone) activity"/>
    <property type="evidence" value="ECO:0007669"/>
    <property type="project" value="InterPro"/>
</dbReference>
<dbReference type="Pfam" id="PF10589">
    <property type="entry name" value="NADH_4Fe-4S"/>
    <property type="match status" value="1"/>
</dbReference>
<comment type="catalytic activity">
    <reaction evidence="12 13">
        <text>a quinone + NADH + 5 H(+)(in) = a quinol + NAD(+) + 4 H(+)(out)</text>
        <dbReference type="Rhea" id="RHEA:57888"/>
        <dbReference type="ChEBI" id="CHEBI:15378"/>
        <dbReference type="ChEBI" id="CHEBI:24646"/>
        <dbReference type="ChEBI" id="CHEBI:57540"/>
        <dbReference type="ChEBI" id="CHEBI:57945"/>
        <dbReference type="ChEBI" id="CHEBI:132124"/>
    </reaction>
</comment>
<dbReference type="GO" id="GO:0010181">
    <property type="term" value="F:FMN binding"/>
    <property type="evidence" value="ECO:0007669"/>
    <property type="project" value="InterPro"/>
</dbReference>
<dbReference type="EC" id="7.1.1.-" evidence="13"/>
<evidence type="ECO:0000256" key="12">
    <source>
        <dbReference type="ARBA" id="ARBA00047712"/>
    </source>
</evidence>
<keyword evidence="7 13" id="KW-0479">Metal-binding</keyword>
<dbReference type="EMBL" id="WTYE01000001">
    <property type="protein sequence ID" value="MXP32460.1"/>
    <property type="molecule type" value="Genomic_DNA"/>
</dbReference>
<evidence type="ECO:0000256" key="8">
    <source>
        <dbReference type="ARBA" id="ARBA00022967"/>
    </source>
</evidence>
<evidence type="ECO:0000256" key="7">
    <source>
        <dbReference type="ARBA" id="ARBA00022723"/>
    </source>
</evidence>
<dbReference type="InterPro" id="IPR011538">
    <property type="entry name" value="Nuo51_FMN-bd"/>
</dbReference>
<feature type="domain" description="NADH-ubiquinone oxidoreductase 51kDa subunit iron-sulphur binding" evidence="14">
    <location>
        <begin position="332"/>
        <end position="377"/>
    </location>
</feature>
<dbReference type="SUPFAM" id="SSF142984">
    <property type="entry name" value="Nqo1 middle domain-like"/>
    <property type="match status" value="1"/>
</dbReference>
<comment type="caution">
    <text evidence="15">The sequence shown here is derived from an EMBL/GenBank/DDBJ whole genome shotgun (WGS) entry which is preliminary data.</text>
</comment>
<evidence type="ECO:0000256" key="6">
    <source>
        <dbReference type="ARBA" id="ARBA00022643"/>
    </source>
</evidence>
<dbReference type="InterPro" id="IPR001949">
    <property type="entry name" value="NADH-UbQ_OxRdtase_51kDa_CS"/>
</dbReference>
<keyword evidence="11 13" id="KW-0520">NAD</keyword>
<dbReference type="FunFam" id="1.20.1440.230:FF:000001">
    <property type="entry name" value="Mitochondrial NADH dehydrogenase flavoprotein 1"/>
    <property type="match status" value="1"/>
</dbReference>
<dbReference type="GO" id="GO:0048038">
    <property type="term" value="F:quinone binding"/>
    <property type="evidence" value="ECO:0007669"/>
    <property type="project" value="UniProtKB-KW"/>
</dbReference>
<keyword evidence="16" id="KW-1185">Reference proteome</keyword>
<dbReference type="PANTHER" id="PTHR11780:SF10">
    <property type="entry name" value="NADH DEHYDROGENASE [UBIQUINONE] FLAVOPROTEIN 1, MITOCHONDRIAL"/>
    <property type="match status" value="1"/>
</dbReference>
<dbReference type="Proteomes" id="UP000446786">
    <property type="component" value="Unassembled WGS sequence"/>
</dbReference>